<dbReference type="EMBL" id="JAVIZJ010000022">
    <property type="protein sequence ID" value="MDR6212280.1"/>
    <property type="molecule type" value="Genomic_DNA"/>
</dbReference>
<evidence type="ECO:0000313" key="2">
    <source>
        <dbReference type="Proteomes" id="UP001261666"/>
    </source>
</evidence>
<comment type="caution">
    <text evidence="1">The sequence shown here is derived from an EMBL/GenBank/DDBJ whole genome shotgun (WGS) entry which is preliminary data.</text>
</comment>
<evidence type="ECO:0000313" key="1">
    <source>
        <dbReference type="EMBL" id="MDR6212280.1"/>
    </source>
</evidence>
<sequence length="208" mass="21883">MTPAPAHRRSVIFHGFRATPEDHWFGWLAARLAEHDIPTTVPALPGPAEPDPAAWERAVAAALRTPDSGTSVVAHSLGCLTVLRHLRARPPAWRLGTLVLVSGFVERLPALPELDGFIGDGGGTSGIADRVDRLVVLRSDDDPIVPPELTDRLAARLGVEAQVVPGAGHFMTSDGVTALPQVLDVLVHPGSPATPDVMRDGAPGDRGA</sequence>
<reference evidence="1" key="1">
    <citation type="submission" date="2023-08" db="EMBL/GenBank/DDBJ databases">
        <title>Functional and genomic diversity of the sorghum phyllosphere microbiome.</title>
        <authorList>
            <person name="Shade A."/>
        </authorList>
    </citation>
    <scope>NUCLEOTIDE SEQUENCE</scope>
    <source>
        <strain evidence="1">SORGH_AS_0885</strain>
    </source>
</reference>
<accession>A0ACC6INW1</accession>
<protein>
    <submittedName>
        <fullName evidence="1">Alpha/beta hydrolase family esterase</fullName>
    </submittedName>
</protein>
<organism evidence="1 2">
    <name type="scientific">Nocardioides zeae</name>
    <dbReference type="NCBI Taxonomy" id="1457234"/>
    <lineage>
        <taxon>Bacteria</taxon>
        <taxon>Bacillati</taxon>
        <taxon>Actinomycetota</taxon>
        <taxon>Actinomycetes</taxon>
        <taxon>Propionibacteriales</taxon>
        <taxon>Nocardioidaceae</taxon>
        <taxon>Nocardioides</taxon>
    </lineage>
</organism>
<name>A0ACC6INW1_9ACTN</name>
<keyword evidence="1" id="KW-0378">Hydrolase</keyword>
<keyword evidence="2" id="KW-1185">Reference proteome</keyword>
<dbReference type="Proteomes" id="UP001261666">
    <property type="component" value="Unassembled WGS sequence"/>
</dbReference>
<proteinExistence type="predicted"/>
<gene>
    <name evidence="1" type="ORF">QE364_004016</name>
</gene>